<dbReference type="Pfam" id="PF02098">
    <property type="entry name" value="His_binding"/>
    <property type="match status" value="1"/>
</dbReference>
<dbReference type="InterPro" id="IPR012674">
    <property type="entry name" value="Calycin"/>
</dbReference>
<reference evidence="2" key="1">
    <citation type="journal article" date="2011" name="PLoS ONE">
        <title>A deep insight into the sialotranscriptome of the gulf coast tick, Amblyomma maculatum.</title>
        <authorList>
            <person name="Karim S."/>
            <person name="Singh P."/>
            <person name="Ribeiro J.M."/>
        </authorList>
    </citation>
    <scope>NUCLEOTIDE SEQUENCE</scope>
    <source>
        <tissue evidence="2">Salivary gland</tissue>
    </source>
</reference>
<protein>
    <recommendedName>
        <fullName evidence="3">Lipocalin/cytosolic fatty-acid binding domain-containing protein</fullName>
    </recommendedName>
</protein>
<sequence>MKRLVCILLAFSAACANEAKSVPSWADESRLGPFQNAWQSIAQEESVSYYLARTTYTEDIGSWGSKFTCVGVKEKNRDYSAKTVTSHFLYKNEASQNEIQEVEETVKAIKRHGYNNIFNAIEYVKVINGSISLIDDLVYTDSACDIFFADYANSKEGGFELWVSGEHINSIPGHCEFIFDYFRGKESTVHNVYDKENCKDVVEKLGKLTTPKTSLPTA</sequence>
<feature type="chain" id="PRO_5003447322" description="Lipocalin/cytosolic fatty-acid binding domain-containing protein" evidence="1">
    <location>
        <begin position="17"/>
        <end position="218"/>
    </location>
</feature>
<dbReference type="AlphaFoldDB" id="G3MQT8"/>
<dbReference type="Gene3D" id="2.40.128.20">
    <property type="match status" value="1"/>
</dbReference>
<dbReference type="GO" id="GO:0043176">
    <property type="term" value="F:amine binding"/>
    <property type="evidence" value="ECO:0007669"/>
    <property type="project" value="InterPro"/>
</dbReference>
<feature type="signal peptide" evidence="1">
    <location>
        <begin position="1"/>
        <end position="16"/>
    </location>
</feature>
<dbReference type="EMBL" id="JO844239">
    <property type="protein sequence ID" value="AEO35856.1"/>
    <property type="molecule type" value="mRNA"/>
</dbReference>
<evidence type="ECO:0000313" key="2">
    <source>
        <dbReference type="EMBL" id="AEO35856.1"/>
    </source>
</evidence>
<dbReference type="SUPFAM" id="SSF50814">
    <property type="entry name" value="Lipocalins"/>
    <property type="match status" value="1"/>
</dbReference>
<proteinExistence type="evidence at transcript level"/>
<keyword evidence="1" id="KW-0732">Signal</keyword>
<dbReference type="PRINTS" id="PR01220">
    <property type="entry name" value="HISBINDING"/>
</dbReference>
<accession>G3MQT8</accession>
<name>G3MQT8_AMBMU</name>
<dbReference type="PROSITE" id="PS51257">
    <property type="entry name" value="PROKAR_LIPOPROTEIN"/>
    <property type="match status" value="1"/>
</dbReference>
<organism evidence="2">
    <name type="scientific">Amblyomma maculatum</name>
    <name type="common">Gulf Coast tick</name>
    <dbReference type="NCBI Taxonomy" id="34609"/>
    <lineage>
        <taxon>Eukaryota</taxon>
        <taxon>Metazoa</taxon>
        <taxon>Ecdysozoa</taxon>
        <taxon>Arthropoda</taxon>
        <taxon>Chelicerata</taxon>
        <taxon>Arachnida</taxon>
        <taxon>Acari</taxon>
        <taxon>Parasitiformes</taxon>
        <taxon>Ixodida</taxon>
        <taxon>Ixodoidea</taxon>
        <taxon>Ixodidae</taxon>
        <taxon>Amblyomminae</taxon>
        <taxon>Amblyomma</taxon>
    </lineage>
</organism>
<evidence type="ECO:0008006" key="3">
    <source>
        <dbReference type="Google" id="ProtNLM"/>
    </source>
</evidence>
<dbReference type="GO" id="GO:0030682">
    <property type="term" value="P:symbiont-mediated perturbation of host defenses"/>
    <property type="evidence" value="ECO:0007669"/>
    <property type="project" value="InterPro"/>
</dbReference>
<evidence type="ECO:0000256" key="1">
    <source>
        <dbReference type="SAM" id="SignalP"/>
    </source>
</evidence>
<dbReference type="InterPro" id="IPR002970">
    <property type="entry name" value="Tick_his-bd"/>
</dbReference>